<dbReference type="EMBL" id="HBEC01038839">
    <property type="protein sequence ID" value="CAD8305336.1"/>
    <property type="molecule type" value="Transcribed_RNA"/>
</dbReference>
<proteinExistence type="predicted"/>
<gene>
    <name evidence="1" type="ORF">CEUR00632_LOCUS18031</name>
</gene>
<dbReference type="AlphaFoldDB" id="A0A7R9Z5Y0"/>
<reference evidence="1" key="1">
    <citation type="submission" date="2021-01" db="EMBL/GenBank/DDBJ databases">
        <authorList>
            <person name="Corre E."/>
            <person name="Pelletier E."/>
            <person name="Niang G."/>
            <person name="Scheremetjew M."/>
            <person name="Finn R."/>
            <person name="Kale V."/>
            <person name="Holt S."/>
            <person name="Cochrane G."/>
            <person name="Meng A."/>
            <person name="Brown T."/>
            <person name="Cohen L."/>
        </authorList>
    </citation>
    <scope>NUCLEOTIDE SEQUENCE</scope>
    <source>
        <strain evidence="1">CCMP219</strain>
    </source>
</reference>
<name>A0A7R9Z5Y0_9CHLO</name>
<evidence type="ECO:0000313" key="1">
    <source>
        <dbReference type="EMBL" id="CAD8305336.1"/>
    </source>
</evidence>
<sequence>MLARVDFGPYDVWRPKRPPNVAAECCPKFNTPPWTQQLRLHDPNLAAQHMARARLATIAPMQGPGNGDEVVLRAGHTHAHADEAVLQITAGHARAHACMPAGTTVL</sequence>
<protein>
    <submittedName>
        <fullName evidence="1">Uncharacterized protein</fullName>
    </submittedName>
</protein>
<accession>A0A7R9Z5Y0</accession>
<organism evidence="1">
    <name type="scientific">Chlamydomonas euryale</name>
    <dbReference type="NCBI Taxonomy" id="1486919"/>
    <lineage>
        <taxon>Eukaryota</taxon>
        <taxon>Viridiplantae</taxon>
        <taxon>Chlorophyta</taxon>
        <taxon>core chlorophytes</taxon>
        <taxon>Chlorophyceae</taxon>
        <taxon>CS clade</taxon>
        <taxon>Chlamydomonadales</taxon>
        <taxon>Chlamydomonadaceae</taxon>
        <taxon>Chlamydomonas</taxon>
    </lineage>
</organism>